<dbReference type="InterPro" id="IPR001296">
    <property type="entry name" value="Glyco_trans_1"/>
</dbReference>
<dbReference type="Gene3D" id="3.40.50.2000">
    <property type="entry name" value="Glycogen Phosphorylase B"/>
    <property type="match status" value="1"/>
</dbReference>
<reference evidence="3 4" key="1">
    <citation type="journal article" date="2016" name="Environ. Microbiol.">
        <title>Genomic resolution of a cold subsurface aquifer community provides metabolic insights for novel microbes adapted to high CO concentrations.</title>
        <authorList>
            <person name="Probst A.J."/>
            <person name="Castelle C.J."/>
            <person name="Singh A."/>
            <person name="Brown C.T."/>
            <person name="Anantharaman K."/>
            <person name="Sharon I."/>
            <person name="Hug L.A."/>
            <person name="Burstein D."/>
            <person name="Emerson J.B."/>
            <person name="Thomas B.C."/>
            <person name="Banfield J.F."/>
        </authorList>
    </citation>
    <scope>NUCLEOTIDE SEQUENCE [LARGE SCALE GENOMIC DNA]</scope>
    <source>
        <strain evidence="3">CG1_02_37_44</strain>
    </source>
</reference>
<protein>
    <recommendedName>
        <fullName evidence="2">Glycosyl transferase family 1 domain-containing protein</fullName>
    </recommendedName>
</protein>
<evidence type="ECO:0000313" key="4">
    <source>
        <dbReference type="Proteomes" id="UP000183192"/>
    </source>
</evidence>
<name>A0A1J4TA93_9BACT</name>
<dbReference type="CDD" id="cd03801">
    <property type="entry name" value="GT4_PimA-like"/>
    <property type="match status" value="1"/>
</dbReference>
<feature type="domain" description="Glycosyl transferase family 1" evidence="2">
    <location>
        <begin position="168"/>
        <end position="329"/>
    </location>
</feature>
<evidence type="ECO:0000256" key="1">
    <source>
        <dbReference type="ARBA" id="ARBA00022679"/>
    </source>
</evidence>
<keyword evidence="1" id="KW-0808">Transferase</keyword>
<dbReference type="STRING" id="1805146.AUJ27_00280"/>
<dbReference type="EMBL" id="MNUU01000004">
    <property type="protein sequence ID" value="OIO08690.1"/>
    <property type="molecule type" value="Genomic_DNA"/>
</dbReference>
<evidence type="ECO:0000313" key="3">
    <source>
        <dbReference type="EMBL" id="OIO08690.1"/>
    </source>
</evidence>
<comment type="caution">
    <text evidence="3">The sequence shown here is derived from an EMBL/GenBank/DDBJ whole genome shotgun (WGS) entry which is preliminary data.</text>
</comment>
<dbReference type="AlphaFoldDB" id="A0A1J4TA93"/>
<dbReference type="GO" id="GO:0009103">
    <property type="term" value="P:lipopolysaccharide biosynthetic process"/>
    <property type="evidence" value="ECO:0007669"/>
    <property type="project" value="TreeGrafter"/>
</dbReference>
<proteinExistence type="predicted"/>
<dbReference type="PANTHER" id="PTHR46401">
    <property type="entry name" value="GLYCOSYLTRANSFERASE WBBK-RELATED"/>
    <property type="match status" value="1"/>
</dbReference>
<sequence length="362" mass="41691">MKLLILTQKVDINDDLLGFMHDWILKFAEHCSSVVVICLEKGEYKLPINVRILSLGKEEVGGCNLKIWKRFIYLVRFYKYIWSERGNYDAIFTHMNKEYIILGWALWELWGKKIGLWYAHGYAPLSLKIAEKLTDFIFTSTKSGCRLKSNKINIIGQGINVNKFKVSGKEVNKGEKFQIISVGRISPSKNYETLIAAIEVLISNNFKMQVDIIGDVGIKEQQQYFNDLKEIIKDKFLDESIKFLGSVPNKDVVNFLQNADLFVNMSYTGSLDKAVLEAMACEVPVLTCNEAFEEIMGKYKKILMYPKKDYKQLAEKIKFIISTSSEERHIIGVDLRSIVVDNHSSEQLINKIISFYNFDKLL</sequence>
<accession>A0A1J4TA93</accession>
<dbReference type="SUPFAM" id="SSF53756">
    <property type="entry name" value="UDP-Glycosyltransferase/glycogen phosphorylase"/>
    <property type="match status" value="1"/>
</dbReference>
<dbReference type="PANTHER" id="PTHR46401:SF2">
    <property type="entry name" value="GLYCOSYLTRANSFERASE WBBK-RELATED"/>
    <property type="match status" value="1"/>
</dbReference>
<dbReference type="Pfam" id="PF00534">
    <property type="entry name" value="Glycos_transf_1"/>
    <property type="match status" value="1"/>
</dbReference>
<dbReference type="GO" id="GO:0016757">
    <property type="term" value="F:glycosyltransferase activity"/>
    <property type="evidence" value="ECO:0007669"/>
    <property type="project" value="InterPro"/>
</dbReference>
<organism evidence="3 4">
    <name type="scientific">Candidatus Falkowbacteria bacterium CG1_02_37_44</name>
    <dbReference type="NCBI Taxonomy" id="1805146"/>
    <lineage>
        <taxon>Bacteria</taxon>
        <taxon>Candidatus Falkowiibacteriota</taxon>
    </lineage>
</organism>
<dbReference type="Proteomes" id="UP000183192">
    <property type="component" value="Unassembled WGS sequence"/>
</dbReference>
<gene>
    <name evidence="3" type="ORF">AUJ27_00280</name>
</gene>
<evidence type="ECO:0000259" key="2">
    <source>
        <dbReference type="Pfam" id="PF00534"/>
    </source>
</evidence>